<dbReference type="Proteomes" id="UP000011645">
    <property type="component" value="Unassembled WGS sequence"/>
</dbReference>
<reference evidence="3 5" key="1">
    <citation type="journal article" date="2010" name="J. Bacteriol.">
        <title>Complete genome sequence of Halalkalicoccus jeotgali B3(T), an extremely halophilic archaeon.</title>
        <authorList>
            <person name="Roh S.W."/>
            <person name="Nam Y.D."/>
            <person name="Nam S.H."/>
            <person name="Choi S.H."/>
            <person name="Park H.S."/>
            <person name="Bae J.W."/>
        </authorList>
    </citation>
    <scope>NUCLEOTIDE SEQUENCE [LARGE SCALE GENOMIC DNA]</scope>
    <source>
        <strain evidence="3">B3</strain>
        <strain evidence="5">DSM 18796 / CECT 7217 / JCM 14584 / KCTC 4019 / B3</strain>
    </source>
</reference>
<dbReference type="InterPro" id="IPR031803">
    <property type="entry name" value="BAT_GAF/HTH-assoc"/>
</dbReference>
<reference evidence="4 6" key="2">
    <citation type="journal article" date="2014" name="PLoS Genet.">
        <title>Phylogenetically driven sequencing of extremely halophilic archaea reveals strategies for static and dynamic osmo-response.</title>
        <authorList>
            <person name="Becker E.A."/>
            <person name="Seitzer P.M."/>
            <person name="Tritt A."/>
            <person name="Larsen D."/>
            <person name="Krusor M."/>
            <person name="Yao A.I."/>
            <person name="Wu D."/>
            <person name="Madern D."/>
            <person name="Eisen J.A."/>
            <person name="Darling A.E."/>
            <person name="Facciotti M.T."/>
        </authorList>
    </citation>
    <scope>NUCLEOTIDE SEQUENCE [LARGE SCALE GENOMIC DNA]</scope>
    <source>
        <strain evidence="4">B3</strain>
        <strain evidence="6">DSM 18796 / CECT 7217 / JCM 14584 / KCTC 4019 / B3</strain>
    </source>
</reference>
<evidence type="ECO:0000313" key="5">
    <source>
        <dbReference type="Proteomes" id="UP000000390"/>
    </source>
</evidence>
<organism evidence="3 5">
    <name type="scientific">Halalkalicoccus jeotgali (strain DSM 18796 / CECT 7217 / JCM 14584 / KCTC 4019 / B3)</name>
    <dbReference type="NCBI Taxonomy" id="795797"/>
    <lineage>
        <taxon>Archaea</taxon>
        <taxon>Methanobacteriati</taxon>
        <taxon>Methanobacteriota</taxon>
        <taxon>Stenosarchaea group</taxon>
        <taxon>Halobacteria</taxon>
        <taxon>Halobacteriales</taxon>
        <taxon>Halococcaceae</taxon>
        <taxon>Halalkalicoccus</taxon>
    </lineage>
</organism>
<evidence type="ECO:0000313" key="6">
    <source>
        <dbReference type="Proteomes" id="UP000011645"/>
    </source>
</evidence>
<feature type="region of interest" description="Disordered" evidence="1">
    <location>
        <begin position="120"/>
        <end position="164"/>
    </location>
</feature>
<protein>
    <submittedName>
        <fullName evidence="3">Bacterio-opsin activator HTH domain protein</fullName>
    </submittedName>
    <submittedName>
        <fullName evidence="4">Bacterio-opsin activator HTH domain-containing protein</fullName>
    </submittedName>
</protein>
<name>D8J6F8_HALJB</name>
<evidence type="ECO:0000313" key="4">
    <source>
        <dbReference type="EMBL" id="ELY34119.1"/>
    </source>
</evidence>
<dbReference type="EMBL" id="AOHV01000042">
    <property type="protein sequence ID" value="ELY34119.1"/>
    <property type="molecule type" value="Genomic_DNA"/>
</dbReference>
<proteinExistence type="predicted"/>
<gene>
    <name evidence="3" type="ordered locus">HacjB3_02210</name>
    <name evidence="4" type="ORF">C497_17107</name>
</gene>
<dbReference type="eggNOG" id="arCOG02280">
    <property type="taxonomic scope" value="Archaea"/>
</dbReference>
<dbReference type="HOGENOM" id="CLU_1615255_0_0_2"/>
<evidence type="ECO:0000256" key="1">
    <source>
        <dbReference type="SAM" id="MobiDB-lite"/>
    </source>
</evidence>
<feature type="compositionally biased region" description="Basic residues" evidence="1">
    <location>
        <begin position="146"/>
        <end position="164"/>
    </location>
</feature>
<dbReference type="AlphaFoldDB" id="D8J6F8"/>
<dbReference type="KEGG" id="hje:HacjB3_02210"/>
<dbReference type="PATRIC" id="fig|795797.18.peg.448"/>
<feature type="domain" description="Bacterioopsin transcriptional activator GAF and HTH associated" evidence="2">
    <location>
        <begin position="6"/>
        <end position="122"/>
    </location>
</feature>
<dbReference type="Pfam" id="PF15915">
    <property type="entry name" value="BAT"/>
    <property type="match status" value="1"/>
</dbReference>
<dbReference type="RefSeq" id="WP_008418410.1">
    <property type="nucleotide sequence ID" value="NC_014297.1"/>
</dbReference>
<sequence length="164" mass="18735">MSIIAEFTVPTEQFALYDTLCHVPGMVVEVERVVTHGPNQIMPYFWTAGGDREAFEAAARDDPSVEDLRTVDELDRAVLYRAKWIRDVESIVYAYTETGAVLLDATGRDERWELQLRFDSETTSHSSKTTSTTTSSSSISRDCITHRPRRPNRTPRSRRHSARR</sequence>
<dbReference type="STRING" id="795797.HacjB3_02210"/>
<dbReference type="GeneID" id="9418242"/>
<dbReference type="Proteomes" id="UP000000390">
    <property type="component" value="Chromosome"/>
</dbReference>
<accession>D8J6F8</accession>
<evidence type="ECO:0000313" key="3">
    <source>
        <dbReference type="EMBL" id="ADJ13835.1"/>
    </source>
</evidence>
<keyword evidence="6" id="KW-1185">Reference proteome</keyword>
<feature type="compositionally biased region" description="Low complexity" evidence="1">
    <location>
        <begin position="123"/>
        <end position="140"/>
    </location>
</feature>
<dbReference type="OrthoDB" id="156233at2157"/>
<dbReference type="EMBL" id="CP002062">
    <property type="protein sequence ID" value="ADJ13835.1"/>
    <property type="molecule type" value="Genomic_DNA"/>
</dbReference>
<evidence type="ECO:0000259" key="2">
    <source>
        <dbReference type="Pfam" id="PF15915"/>
    </source>
</evidence>